<keyword evidence="6" id="KW-1185">Reference proteome</keyword>
<evidence type="ECO:0000256" key="2">
    <source>
        <dbReference type="PROSITE-ProRule" id="PRU00176"/>
    </source>
</evidence>
<dbReference type="EMBL" id="JALLBG020000302">
    <property type="protein sequence ID" value="KAL3756582.1"/>
    <property type="molecule type" value="Genomic_DNA"/>
</dbReference>
<feature type="domain" description="RRM" evidence="4">
    <location>
        <begin position="82"/>
        <end position="181"/>
    </location>
</feature>
<dbReference type="GO" id="GO:0003723">
    <property type="term" value="F:RNA binding"/>
    <property type="evidence" value="ECO:0007669"/>
    <property type="project" value="UniProtKB-UniRule"/>
</dbReference>
<dbReference type="InterPro" id="IPR012677">
    <property type="entry name" value="Nucleotide-bd_a/b_plait_sf"/>
</dbReference>
<protein>
    <recommendedName>
        <fullName evidence="4">RRM domain-containing protein</fullName>
    </recommendedName>
</protein>
<proteinExistence type="predicted"/>
<reference evidence="5 6" key="1">
    <citation type="submission" date="2024-10" db="EMBL/GenBank/DDBJ databases">
        <title>Updated reference genomes for cyclostephanoid diatoms.</title>
        <authorList>
            <person name="Roberts W.R."/>
            <person name="Alverson A.J."/>
        </authorList>
    </citation>
    <scope>NUCLEOTIDE SEQUENCE [LARGE SCALE GENOMIC DNA]</scope>
    <source>
        <strain evidence="5 6">AJA232-27</strain>
    </source>
</reference>
<evidence type="ECO:0000313" key="5">
    <source>
        <dbReference type="EMBL" id="KAL3756582.1"/>
    </source>
</evidence>
<evidence type="ECO:0000256" key="1">
    <source>
        <dbReference type="ARBA" id="ARBA00022884"/>
    </source>
</evidence>
<sequence length="234" mass="25467">MKSHDASSNDESCEALHPCLDDGNAHHEDEGMTMTATTNSNCDDGDGAPSCQRVEHDDNARKSENHQSQSSSATSALSCDTTSLFVGGLHPRIGDLHLQKLFSPYGEIVRINIVTNNPSDSQSHSIHSKSAVPTKYKIGLQQSKGYAFVEYTRVESAQLAIARLDGRQLMGRSLAVRPSRRKTSNQDRIGHGVNSGKTGTGATMSAEETRREYRAVQSKIEAVKRAIEQKQKGV</sequence>
<dbReference type="PROSITE" id="PS50102">
    <property type="entry name" value="RRM"/>
    <property type="match status" value="1"/>
</dbReference>
<dbReference type="Pfam" id="PF00076">
    <property type="entry name" value="RRM_1"/>
    <property type="match status" value="2"/>
</dbReference>
<feature type="region of interest" description="Disordered" evidence="3">
    <location>
        <begin position="1"/>
        <end position="74"/>
    </location>
</feature>
<dbReference type="SMART" id="SM00360">
    <property type="entry name" value="RRM"/>
    <property type="match status" value="1"/>
</dbReference>
<dbReference type="AlphaFoldDB" id="A0ABD3LYW9"/>
<organism evidence="5 6">
    <name type="scientific">Discostella pseudostelligera</name>
    <dbReference type="NCBI Taxonomy" id="259834"/>
    <lineage>
        <taxon>Eukaryota</taxon>
        <taxon>Sar</taxon>
        <taxon>Stramenopiles</taxon>
        <taxon>Ochrophyta</taxon>
        <taxon>Bacillariophyta</taxon>
        <taxon>Coscinodiscophyceae</taxon>
        <taxon>Thalassiosirophycidae</taxon>
        <taxon>Stephanodiscales</taxon>
        <taxon>Stephanodiscaceae</taxon>
        <taxon>Discostella</taxon>
    </lineage>
</organism>
<dbReference type="SUPFAM" id="SSF54928">
    <property type="entry name" value="RNA-binding domain, RBD"/>
    <property type="match status" value="1"/>
</dbReference>
<dbReference type="InterPro" id="IPR052462">
    <property type="entry name" value="SLIRP/GR-RBP-like"/>
</dbReference>
<comment type="caution">
    <text evidence="5">The sequence shown here is derived from an EMBL/GenBank/DDBJ whole genome shotgun (WGS) entry which is preliminary data.</text>
</comment>
<dbReference type="PANTHER" id="PTHR48027">
    <property type="entry name" value="HETEROGENEOUS NUCLEAR RIBONUCLEOPROTEIN 87F-RELATED"/>
    <property type="match status" value="1"/>
</dbReference>
<evidence type="ECO:0000313" key="6">
    <source>
        <dbReference type="Proteomes" id="UP001530293"/>
    </source>
</evidence>
<feature type="compositionally biased region" description="Basic and acidic residues" evidence="3">
    <location>
        <begin position="53"/>
        <end position="65"/>
    </location>
</feature>
<feature type="compositionally biased region" description="Basic and acidic residues" evidence="3">
    <location>
        <begin position="19"/>
        <end position="30"/>
    </location>
</feature>
<feature type="region of interest" description="Disordered" evidence="3">
    <location>
        <begin position="176"/>
        <end position="211"/>
    </location>
</feature>
<name>A0ABD3LYW9_9STRA</name>
<accession>A0ABD3LYW9</accession>
<gene>
    <name evidence="5" type="ORF">ACHAWU_001785</name>
</gene>
<dbReference type="Proteomes" id="UP001530293">
    <property type="component" value="Unassembled WGS sequence"/>
</dbReference>
<evidence type="ECO:0000259" key="4">
    <source>
        <dbReference type="PROSITE" id="PS50102"/>
    </source>
</evidence>
<dbReference type="Gene3D" id="3.30.70.330">
    <property type="match status" value="1"/>
</dbReference>
<evidence type="ECO:0000256" key="3">
    <source>
        <dbReference type="SAM" id="MobiDB-lite"/>
    </source>
</evidence>
<dbReference type="InterPro" id="IPR035979">
    <property type="entry name" value="RBD_domain_sf"/>
</dbReference>
<dbReference type="InterPro" id="IPR000504">
    <property type="entry name" value="RRM_dom"/>
</dbReference>
<keyword evidence="1 2" id="KW-0694">RNA-binding</keyword>
<dbReference type="CDD" id="cd00590">
    <property type="entry name" value="RRM_SF"/>
    <property type="match status" value="1"/>
</dbReference>